<evidence type="ECO:0000313" key="3">
    <source>
        <dbReference type="Proteomes" id="UP001255856"/>
    </source>
</evidence>
<dbReference type="Pfam" id="PF00481">
    <property type="entry name" value="PP2C"/>
    <property type="match status" value="1"/>
</dbReference>
<name>A0AAD9IIS5_PROWI</name>
<organism evidence="2 3">
    <name type="scientific">Prototheca wickerhamii</name>
    <dbReference type="NCBI Taxonomy" id="3111"/>
    <lineage>
        <taxon>Eukaryota</taxon>
        <taxon>Viridiplantae</taxon>
        <taxon>Chlorophyta</taxon>
        <taxon>core chlorophytes</taxon>
        <taxon>Trebouxiophyceae</taxon>
        <taxon>Chlorellales</taxon>
        <taxon>Chlorellaceae</taxon>
        <taxon>Prototheca</taxon>
    </lineage>
</organism>
<evidence type="ECO:0000259" key="1">
    <source>
        <dbReference type="PROSITE" id="PS51746"/>
    </source>
</evidence>
<accession>A0AAD9IIS5</accession>
<dbReference type="GO" id="GO:0004722">
    <property type="term" value="F:protein serine/threonine phosphatase activity"/>
    <property type="evidence" value="ECO:0007669"/>
    <property type="project" value="InterPro"/>
</dbReference>
<proteinExistence type="predicted"/>
<dbReference type="Proteomes" id="UP001255856">
    <property type="component" value="Unassembled WGS sequence"/>
</dbReference>
<dbReference type="InterPro" id="IPR001932">
    <property type="entry name" value="PPM-type_phosphatase-like_dom"/>
</dbReference>
<gene>
    <name evidence="2" type="ORF">QBZ16_004235</name>
</gene>
<dbReference type="InterPro" id="IPR036457">
    <property type="entry name" value="PPM-type-like_dom_sf"/>
</dbReference>
<dbReference type="Gene3D" id="3.60.40.10">
    <property type="entry name" value="PPM-type phosphatase domain"/>
    <property type="match status" value="1"/>
</dbReference>
<dbReference type="AlphaFoldDB" id="A0AAD9IIS5"/>
<feature type="domain" description="PPM-type phosphatase" evidence="1">
    <location>
        <begin position="9"/>
        <end position="283"/>
    </location>
</feature>
<dbReference type="SMART" id="SM00332">
    <property type="entry name" value="PP2Cc"/>
    <property type="match status" value="1"/>
</dbReference>
<protein>
    <recommendedName>
        <fullName evidence="1">PPM-type phosphatase domain-containing protein</fullName>
    </recommendedName>
</protein>
<keyword evidence="3" id="KW-1185">Reference proteome</keyword>
<sequence>MRGLLDQLQCGVVSDPGGRLANDDRYMLFSTHVAGRPRCTMIAVLDGHHAHHVASAVRDELPRAFVRAQHAEGDLLRALGASVAALDEHVYALFERGAFRTGGTTLLAGVVAGDRLFTANVGDCKALLSVRGAGEALNTCHNPDVASERRRFAAAGVGTAADFILCSDINVCRSIGDWDLGQPLKWRDDVTGAARGPLVADPELRVRRLTDADEFFVMASDGLWDYYTPDSSVVTDARRALRANRGDAQACSEWLLGQALLRQRAVLHPGTPGDNITIAVVTLRPLPQLPRHSRSRLNLRAVGPGDGA</sequence>
<reference evidence="2" key="1">
    <citation type="submission" date="2021-01" db="EMBL/GenBank/DDBJ databases">
        <authorList>
            <person name="Eckstrom K.M.E."/>
        </authorList>
    </citation>
    <scope>NUCLEOTIDE SEQUENCE</scope>
    <source>
        <strain evidence="2">UVCC 0001</strain>
    </source>
</reference>
<dbReference type="PROSITE" id="PS51746">
    <property type="entry name" value="PPM_2"/>
    <property type="match status" value="1"/>
</dbReference>
<dbReference type="EMBL" id="JASFZW010000006">
    <property type="protein sequence ID" value="KAK2077390.1"/>
    <property type="molecule type" value="Genomic_DNA"/>
</dbReference>
<dbReference type="SUPFAM" id="SSF81606">
    <property type="entry name" value="PP2C-like"/>
    <property type="match status" value="1"/>
</dbReference>
<evidence type="ECO:0000313" key="2">
    <source>
        <dbReference type="EMBL" id="KAK2077390.1"/>
    </source>
</evidence>
<comment type="caution">
    <text evidence="2">The sequence shown here is derived from an EMBL/GenBank/DDBJ whole genome shotgun (WGS) entry which is preliminary data.</text>
</comment>
<dbReference type="CDD" id="cd00143">
    <property type="entry name" value="PP2Cc"/>
    <property type="match status" value="1"/>
</dbReference>
<dbReference type="PANTHER" id="PTHR47992">
    <property type="entry name" value="PROTEIN PHOSPHATASE"/>
    <property type="match status" value="1"/>
</dbReference>
<dbReference type="InterPro" id="IPR015655">
    <property type="entry name" value="PP2C"/>
</dbReference>